<feature type="compositionally biased region" description="Basic and acidic residues" evidence="5">
    <location>
        <begin position="753"/>
        <end position="784"/>
    </location>
</feature>
<keyword evidence="3" id="KW-0862">Zinc</keyword>
<feature type="region of interest" description="Disordered" evidence="5">
    <location>
        <begin position="588"/>
        <end position="650"/>
    </location>
</feature>
<dbReference type="InterPro" id="IPR017907">
    <property type="entry name" value="Znf_RING_CS"/>
</dbReference>
<evidence type="ECO:0000256" key="3">
    <source>
        <dbReference type="ARBA" id="ARBA00022833"/>
    </source>
</evidence>
<feature type="region of interest" description="Disordered" evidence="5">
    <location>
        <begin position="944"/>
        <end position="964"/>
    </location>
</feature>
<feature type="region of interest" description="Disordered" evidence="5">
    <location>
        <begin position="50"/>
        <end position="69"/>
    </location>
</feature>
<evidence type="ECO:0000256" key="1">
    <source>
        <dbReference type="ARBA" id="ARBA00022723"/>
    </source>
</evidence>
<feature type="compositionally biased region" description="Polar residues" evidence="5">
    <location>
        <begin position="914"/>
        <end position="924"/>
    </location>
</feature>
<dbReference type="SUPFAM" id="SSF57845">
    <property type="entry name" value="B-box zinc-binding domain"/>
    <property type="match status" value="1"/>
</dbReference>
<dbReference type="PANTHER" id="PTHR25462:SF296">
    <property type="entry name" value="MEIOTIC P26, ISOFORM F"/>
    <property type="match status" value="1"/>
</dbReference>
<dbReference type="SUPFAM" id="SSF57850">
    <property type="entry name" value="RING/U-box"/>
    <property type="match status" value="1"/>
</dbReference>
<keyword evidence="1" id="KW-0479">Metal-binding</keyword>
<dbReference type="InterPro" id="IPR013083">
    <property type="entry name" value="Znf_RING/FYVE/PHD"/>
</dbReference>
<organism evidence="8 9">
    <name type="scientific">Toxoplasma gondii GAB2-2007-GAL-DOM2</name>
    <dbReference type="NCBI Taxonomy" id="1130820"/>
    <lineage>
        <taxon>Eukaryota</taxon>
        <taxon>Sar</taxon>
        <taxon>Alveolata</taxon>
        <taxon>Apicomplexa</taxon>
        <taxon>Conoidasida</taxon>
        <taxon>Coccidia</taxon>
        <taxon>Eucoccidiorida</taxon>
        <taxon>Eimeriorina</taxon>
        <taxon>Sarcocystidae</taxon>
        <taxon>Toxoplasma</taxon>
    </lineage>
</organism>
<evidence type="ECO:0000259" key="7">
    <source>
        <dbReference type="PROSITE" id="PS50119"/>
    </source>
</evidence>
<name>A0A086KJX3_TOXGO</name>
<feature type="region of interest" description="Disordered" evidence="5">
    <location>
        <begin position="891"/>
        <end position="932"/>
    </location>
</feature>
<feature type="compositionally biased region" description="Basic and acidic residues" evidence="5">
    <location>
        <begin position="815"/>
        <end position="825"/>
    </location>
</feature>
<feature type="domain" description="RING-type" evidence="6">
    <location>
        <begin position="228"/>
        <end position="257"/>
    </location>
</feature>
<dbReference type="PROSITE" id="PS00518">
    <property type="entry name" value="ZF_RING_1"/>
    <property type="match status" value="1"/>
</dbReference>
<reference evidence="8 9" key="1">
    <citation type="submission" date="2014-02" db="EMBL/GenBank/DDBJ databases">
        <authorList>
            <person name="Sibley D."/>
            <person name="Venepally P."/>
            <person name="Karamycheva S."/>
            <person name="Hadjithomas M."/>
            <person name="Khan A."/>
            <person name="Brunk B."/>
            <person name="Roos D."/>
            <person name="Caler E."/>
            <person name="Lorenzi H."/>
        </authorList>
    </citation>
    <scope>NUCLEOTIDE SEQUENCE [LARGE SCALE GENOMIC DNA]</scope>
    <source>
        <strain evidence="8 9">GAB2-2007-GAL-DOM2</strain>
    </source>
</reference>
<dbReference type="Pfam" id="PF00643">
    <property type="entry name" value="zf-B_box"/>
    <property type="match status" value="1"/>
</dbReference>
<dbReference type="PROSITE" id="PS50089">
    <property type="entry name" value="ZF_RING_2"/>
    <property type="match status" value="1"/>
</dbReference>
<feature type="region of interest" description="Disordered" evidence="5">
    <location>
        <begin position="1006"/>
        <end position="1050"/>
    </location>
</feature>
<feature type="region of interest" description="Disordered" evidence="5">
    <location>
        <begin position="724"/>
        <end position="858"/>
    </location>
</feature>
<sequence>MEADTPPVPGTSSQSLGGSSPRSTWGASGTFTASRLHGPFASSPLPFNCHSHSSSLSSSPVPLPSASSSSVAAPLLGAFQHSFSSPSVSNSLLPSLSSSSFSSLSSSASPSLHASSFPPAFFSGEHLSMGPSSSSLPPSSFPLGSASPAGWTAQSLHAPRQSGETGGEVQREPRQSACSESSSGVSRRRTRDETSRMAPIFAEGKTANAEGEAREEEVARASHAGHECPICLEKFECGEMRRPKVLTCGHSICFLCILRILSTGDGSAGTALHPRRVSPASASSFFFLGMFGEASGRQRGLTGDEEFDACMRSAAHCSFFQCPLCRQESRIAADNLALLPSGDAQTPKARRQGERRTTQGAFGASAEAKQRRPTEGNLHRVKRPLWTDAQQENRDSRTYCKQHPNEATVAYCRLCGLLVCSLCFAGEDSPHYLHPRTSPACAVALVADLSNAVLLRLKQAAERLRSDVQRRLRVEQMLEDAYRLAFQRGVQRVEELRCHLETYVTCAASCLADALSSSRAQSLEMHRRRRQEEERLLRVASTAAVGLESHVARLLSSSSSSSSSSLSLTPLASSFSFPVEGENREEIAALSSGEGQPSASDSPPVTGRPAKRANAGALGPACASSAASAPSSSATDLPSASPGSSEGRGGVCEARVRVLASLLPALRYAEAAERFVQQTMGEDHAREEEREEEIAARCETLLHTRLESLQHLAGDLAVLWKTPRGRAPTQQQQTEGGEGRQRARTRTGTESTDGERSRGRRETEGGSNRNCDDSWRKKRDRGEEDEREEDREEEEMDGMEGEGGDLDFVTSSERGGNDKEEKKVAEATTDNMLTRDRRQMVEDSCADGTSKGGNAKSNRAFSRIPYDVCLQGGLVLPLLELVYRDWPRDSLHSTHSENSRGSSLPPPPSVAVSQTHRSLSPASVSPSSSFSSSSFSSSSFSSSSFSSSSFSSSSFSSSPFSSFSSSEVCESRASFASGHAVSSASFSLGSSSSLPSFSSAEASSSLCSSSSVSSSFSSSFPLRDSSPPASSPSSSSASSLPFSSFSPPSL</sequence>
<gene>
    <name evidence="8" type="ORF">TGDOM2_309280</name>
</gene>
<dbReference type="PANTHER" id="PTHR25462">
    <property type="entry name" value="BONUS, ISOFORM C-RELATED"/>
    <property type="match status" value="1"/>
</dbReference>
<dbReference type="Gene3D" id="3.30.40.10">
    <property type="entry name" value="Zinc/RING finger domain, C3HC4 (zinc finger)"/>
    <property type="match status" value="1"/>
</dbReference>
<dbReference type="InterPro" id="IPR000315">
    <property type="entry name" value="Znf_B-box"/>
</dbReference>
<accession>A0A086KJX3</accession>
<evidence type="ECO:0000256" key="2">
    <source>
        <dbReference type="ARBA" id="ARBA00022771"/>
    </source>
</evidence>
<feature type="compositionally biased region" description="Polar residues" evidence="5">
    <location>
        <begin position="593"/>
        <end position="603"/>
    </location>
</feature>
<comment type="caution">
    <text evidence="8">The sequence shown here is derived from an EMBL/GenBank/DDBJ whole genome shotgun (WGS) entry which is preliminary data.</text>
</comment>
<feature type="compositionally biased region" description="Low complexity" evidence="5">
    <location>
        <begin position="128"/>
        <end position="148"/>
    </location>
</feature>
<evidence type="ECO:0000313" key="8">
    <source>
        <dbReference type="EMBL" id="KFG44691.1"/>
    </source>
</evidence>
<feature type="compositionally biased region" description="Polar residues" evidence="5">
    <location>
        <begin position="176"/>
        <end position="185"/>
    </location>
</feature>
<protein>
    <submittedName>
        <fullName evidence="8">Zinc finger, C3HC4 type (RING finger) domain-containing protein</fullName>
    </submittedName>
</protein>
<dbReference type="InterPro" id="IPR001841">
    <property type="entry name" value="Znf_RING"/>
</dbReference>
<dbReference type="OrthoDB" id="6329076at2759"/>
<dbReference type="InterPro" id="IPR047153">
    <property type="entry name" value="TRIM45/56/19-like"/>
</dbReference>
<dbReference type="Proteomes" id="UP000028837">
    <property type="component" value="Unassembled WGS sequence"/>
</dbReference>
<evidence type="ECO:0000256" key="4">
    <source>
        <dbReference type="PROSITE-ProRule" id="PRU00024"/>
    </source>
</evidence>
<evidence type="ECO:0000259" key="6">
    <source>
        <dbReference type="PROSITE" id="PS50089"/>
    </source>
</evidence>
<feature type="region of interest" description="Disordered" evidence="5">
    <location>
        <begin position="342"/>
        <end position="376"/>
    </location>
</feature>
<feature type="compositionally biased region" description="Acidic residues" evidence="5">
    <location>
        <begin position="785"/>
        <end position="805"/>
    </location>
</feature>
<feature type="compositionally biased region" description="Low complexity" evidence="5">
    <location>
        <begin position="615"/>
        <end position="642"/>
    </location>
</feature>
<dbReference type="GO" id="GO:0008270">
    <property type="term" value="F:zinc ion binding"/>
    <property type="evidence" value="ECO:0007669"/>
    <property type="project" value="UniProtKB-KW"/>
</dbReference>
<dbReference type="CDD" id="cd19756">
    <property type="entry name" value="Bbox2"/>
    <property type="match status" value="1"/>
</dbReference>
<evidence type="ECO:0000256" key="5">
    <source>
        <dbReference type="SAM" id="MobiDB-lite"/>
    </source>
</evidence>
<feature type="domain" description="B box-type" evidence="7">
    <location>
        <begin position="395"/>
        <end position="440"/>
    </location>
</feature>
<evidence type="ECO:0000313" key="9">
    <source>
        <dbReference type="Proteomes" id="UP000028837"/>
    </source>
</evidence>
<proteinExistence type="predicted"/>
<dbReference type="PROSITE" id="PS50119">
    <property type="entry name" value="ZF_BBOX"/>
    <property type="match status" value="1"/>
</dbReference>
<dbReference type="InterPro" id="IPR027370">
    <property type="entry name" value="Znf-RING_euk"/>
</dbReference>
<dbReference type="SMART" id="SM00184">
    <property type="entry name" value="RING"/>
    <property type="match status" value="1"/>
</dbReference>
<dbReference type="AlphaFoldDB" id="A0A086KJX3"/>
<feature type="compositionally biased region" description="Low complexity" evidence="5">
    <location>
        <begin position="10"/>
        <end position="23"/>
    </location>
</feature>
<dbReference type="EMBL" id="AHZU02000413">
    <property type="protein sequence ID" value="KFG44691.1"/>
    <property type="molecule type" value="Genomic_DNA"/>
</dbReference>
<dbReference type="Pfam" id="PF13445">
    <property type="entry name" value="zf-RING_UBOX"/>
    <property type="match status" value="1"/>
</dbReference>
<feature type="region of interest" description="Disordered" evidence="5">
    <location>
        <begin position="1"/>
        <end position="30"/>
    </location>
</feature>
<feature type="region of interest" description="Disordered" evidence="5">
    <location>
        <begin position="128"/>
        <end position="197"/>
    </location>
</feature>
<dbReference type="VEuPathDB" id="ToxoDB:TGDOM2_309280"/>
<keyword evidence="2 4" id="KW-0863">Zinc-finger</keyword>